<dbReference type="Proteomes" id="UP000020492">
    <property type="component" value="Unassembled WGS sequence"/>
</dbReference>
<dbReference type="EMBL" id="JHAC01000013">
    <property type="protein sequence ID" value="EYB68942.1"/>
    <property type="molecule type" value="Genomic_DNA"/>
</dbReference>
<feature type="domain" description="Peptidase M15C" evidence="1">
    <location>
        <begin position="116"/>
        <end position="173"/>
    </location>
</feature>
<keyword evidence="3" id="KW-1185">Reference proteome</keyword>
<sequence>MTYDFANAIKARPAQSELMRVLGDPRGPREVRGDRRGAFIADPAWARSHLVRVSTDQLPGWPRYGGRPVSAVTLHRIAADHLVATWAEVCRRGLHTRLRSYDGAFVPRHMLWNPANALSVHAWGLALDLDAAWNAYGIPHDRMQIDRDVVRVFEECGWTWGGRWSESDGMHFQFTDPLPGTDVPTWQDAVAQVAPSPPTPSAPVAPAPAPAPPTKLYVQLRNPDGTLRPDWVSVPVDSTGRLMVGADRQPRAYYVTAALAATKGLE</sequence>
<dbReference type="AlphaFoldDB" id="A0A016QSQ6"/>
<dbReference type="OrthoDB" id="9799970at2"/>
<gene>
    <name evidence="2" type="ORF">DEIPH_ctg013orf0051</name>
</gene>
<dbReference type="Pfam" id="PF13539">
    <property type="entry name" value="Peptidase_M15_4"/>
    <property type="match status" value="1"/>
</dbReference>
<accession>A0A016QSQ6</accession>
<dbReference type="SUPFAM" id="SSF55166">
    <property type="entry name" value="Hedgehog/DD-peptidase"/>
    <property type="match status" value="1"/>
</dbReference>
<protein>
    <recommendedName>
        <fullName evidence="1">Peptidase M15C domain-containing protein</fullName>
    </recommendedName>
</protein>
<dbReference type="Gene3D" id="3.30.1380.10">
    <property type="match status" value="1"/>
</dbReference>
<dbReference type="eggNOG" id="COG3926">
    <property type="taxonomic scope" value="Bacteria"/>
</dbReference>
<dbReference type="STRING" id="1476583.DEIPH_ctg013orf0051"/>
<organism evidence="2 3">
    <name type="scientific">Deinococcus phoenicis</name>
    <dbReference type="NCBI Taxonomy" id="1476583"/>
    <lineage>
        <taxon>Bacteria</taxon>
        <taxon>Thermotogati</taxon>
        <taxon>Deinococcota</taxon>
        <taxon>Deinococci</taxon>
        <taxon>Deinococcales</taxon>
        <taxon>Deinococcaceae</taxon>
        <taxon>Deinococcus</taxon>
    </lineage>
</organism>
<name>A0A016QSQ6_9DEIO</name>
<dbReference type="RefSeq" id="WP_034354768.1">
    <property type="nucleotide sequence ID" value="NZ_JHAC01000013.1"/>
</dbReference>
<dbReference type="PATRIC" id="fig|1476583.3.peg.982"/>
<evidence type="ECO:0000259" key="1">
    <source>
        <dbReference type="Pfam" id="PF13539"/>
    </source>
</evidence>
<dbReference type="InterPro" id="IPR039561">
    <property type="entry name" value="Peptidase_M15C"/>
</dbReference>
<evidence type="ECO:0000313" key="3">
    <source>
        <dbReference type="Proteomes" id="UP000020492"/>
    </source>
</evidence>
<dbReference type="InterPro" id="IPR009045">
    <property type="entry name" value="Zn_M74/Hedgehog-like"/>
</dbReference>
<comment type="caution">
    <text evidence="2">The sequence shown here is derived from an EMBL/GenBank/DDBJ whole genome shotgun (WGS) entry which is preliminary data.</text>
</comment>
<proteinExistence type="predicted"/>
<reference evidence="2 3" key="1">
    <citation type="submission" date="2014-03" db="EMBL/GenBank/DDBJ databases">
        <title>Draft genome sequence of Deinococcus phoenicis 1P10ME.</title>
        <authorList>
            <person name="Stepanov V.G."/>
            <person name="Vaishampayan P."/>
            <person name="Venkateswaran K."/>
            <person name="Fox G.E."/>
        </authorList>
    </citation>
    <scope>NUCLEOTIDE SEQUENCE [LARGE SCALE GENOMIC DNA]</scope>
    <source>
        <strain evidence="2 3">1P10ME</strain>
    </source>
</reference>
<evidence type="ECO:0000313" key="2">
    <source>
        <dbReference type="EMBL" id="EYB68942.1"/>
    </source>
</evidence>
<dbReference type="GO" id="GO:0008233">
    <property type="term" value="F:peptidase activity"/>
    <property type="evidence" value="ECO:0007669"/>
    <property type="project" value="InterPro"/>
</dbReference>